<evidence type="ECO:0000313" key="3">
    <source>
        <dbReference type="Proteomes" id="UP000077521"/>
    </source>
</evidence>
<reference evidence="2" key="1">
    <citation type="submission" date="2016-04" db="EMBL/GenBank/DDBJ databases">
        <authorList>
            <person name="Nguyen H.D."/>
            <person name="Samba Siva P."/>
            <person name="Cullis J."/>
            <person name="Levesque C.A."/>
            <person name="Hambleton S."/>
        </authorList>
    </citation>
    <scope>NUCLEOTIDE SEQUENCE</scope>
    <source>
        <strain evidence="2">DAOMC 236416</strain>
    </source>
</reference>
<dbReference type="Proteomes" id="UP000077521">
    <property type="component" value="Unassembled WGS sequence"/>
</dbReference>
<evidence type="ECO:0000256" key="1">
    <source>
        <dbReference type="SAM" id="MobiDB-lite"/>
    </source>
</evidence>
<sequence>MGTYHTPGSSCHWDKDLLPTNPTPHPSPTNERRTDRA</sequence>
<name>A0A8T8SFG9_9BASI</name>
<gene>
    <name evidence="2" type="ORF">A4X13_0g8347</name>
</gene>
<evidence type="ECO:0000313" key="2">
    <source>
        <dbReference type="EMBL" id="KAE8238865.1"/>
    </source>
</evidence>
<protein>
    <submittedName>
        <fullName evidence="2">Uncharacterized protein</fullName>
    </submittedName>
</protein>
<feature type="region of interest" description="Disordered" evidence="1">
    <location>
        <begin position="1"/>
        <end position="37"/>
    </location>
</feature>
<proteinExistence type="predicted"/>
<dbReference type="EMBL" id="LWDF02001402">
    <property type="protein sequence ID" value="KAE8238865.1"/>
    <property type="molecule type" value="Genomic_DNA"/>
</dbReference>
<accession>A0A8T8SFG9</accession>
<organism evidence="2 3">
    <name type="scientific">Tilletia indica</name>
    <dbReference type="NCBI Taxonomy" id="43049"/>
    <lineage>
        <taxon>Eukaryota</taxon>
        <taxon>Fungi</taxon>
        <taxon>Dikarya</taxon>
        <taxon>Basidiomycota</taxon>
        <taxon>Ustilaginomycotina</taxon>
        <taxon>Exobasidiomycetes</taxon>
        <taxon>Tilletiales</taxon>
        <taxon>Tilletiaceae</taxon>
        <taxon>Tilletia</taxon>
    </lineage>
</organism>
<feature type="non-terminal residue" evidence="2">
    <location>
        <position position="1"/>
    </location>
</feature>
<keyword evidence="3" id="KW-1185">Reference proteome</keyword>
<comment type="caution">
    <text evidence="2">The sequence shown here is derived from an EMBL/GenBank/DDBJ whole genome shotgun (WGS) entry which is preliminary data.</text>
</comment>
<reference evidence="2" key="2">
    <citation type="journal article" date="2019" name="IMA Fungus">
        <title>Genome sequencing and comparison of five Tilletia species to identify candidate genes for the detection of regulated species infecting wheat.</title>
        <authorList>
            <person name="Nguyen H.D.T."/>
            <person name="Sultana T."/>
            <person name="Kesanakurti P."/>
            <person name="Hambleton S."/>
        </authorList>
    </citation>
    <scope>NUCLEOTIDE SEQUENCE</scope>
    <source>
        <strain evidence="2">DAOMC 236416</strain>
    </source>
</reference>
<dbReference type="AlphaFoldDB" id="A0A8T8SFG9"/>